<dbReference type="EMBL" id="KQ964521">
    <property type="protein sequence ID" value="KXN69836.1"/>
    <property type="molecule type" value="Genomic_DNA"/>
</dbReference>
<gene>
    <name evidence="1" type="ORF">CONCODRAFT_71135</name>
</gene>
<protein>
    <recommendedName>
        <fullName evidence="3">RNI-like protein</fullName>
    </recommendedName>
</protein>
<keyword evidence="2" id="KW-1185">Reference proteome</keyword>
<dbReference type="InterPro" id="IPR032675">
    <property type="entry name" value="LRR_dom_sf"/>
</dbReference>
<accession>A0A137P4A7</accession>
<proteinExistence type="predicted"/>
<dbReference type="Gene3D" id="3.80.10.10">
    <property type="entry name" value="Ribonuclease Inhibitor"/>
    <property type="match status" value="1"/>
</dbReference>
<reference evidence="1 2" key="1">
    <citation type="journal article" date="2015" name="Genome Biol. Evol.">
        <title>Phylogenomic analyses indicate that early fungi evolved digesting cell walls of algal ancestors of land plants.</title>
        <authorList>
            <person name="Chang Y."/>
            <person name="Wang S."/>
            <person name="Sekimoto S."/>
            <person name="Aerts A.L."/>
            <person name="Choi C."/>
            <person name="Clum A."/>
            <person name="LaButti K.M."/>
            <person name="Lindquist E.A."/>
            <person name="Yee Ngan C."/>
            <person name="Ohm R.A."/>
            <person name="Salamov A.A."/>
            <person name="Grigoriev I.V."/>
            <person name="Spatafora J.W."/>
            <person name="Berbee M.L."/>
        </authorList>
    </citation>
    <scope>NUCLEOTIDE SEQUENCE [LARGE SCALE GENOMIC DNA]</scope>
    <source>
        <strain evidence="1 2">NRRL 28638</strain>
    </source>
</reference>
<name>A0A137P4A7_CONC2</name>
<evidence type="ECO:0000313" key="2">
    <source>
        <dbReference type="Proteomes" id="UP000070444"/>
    </source>
</evidence>
<organism evidence="1 2">
    <name type="scientific">Conidiobolus coronatus (strain ATCC 28846 / CBS 209.66 / NRRL 28638)</name>
    <name type="common">Delacroixia coronata</name>
    <dbReference type="NCBI Taxonomy" id="796925"/>
    <lineage>
        <taxon>Eukaryota</taxon>
        <taxon>Fungi</taxon>
        <taxon>Fungi incertae sedis</taxon>
        <taxon>Zoopagomycota</taxon>
        <taxon>Entomophthoromycotina</taxon>
        <taxon>Entomophthoromycetes</taxon>
        <taxon>Entomophthorales</taxon>
        <taxon>Ancylistaceae</taxon>
        <taxon>Conidiobolus</taxon>
    </lineage>
</organism>
<dbReference type="SUPFAM" id="SSF52047">
    <property type="entry name" value="RNI-like"/>
    <property type="match status" value="1"/>
</dbReference>
<evidence type="ECO:0008006" key="3">
    <source>
        <dbReference type="Google" id="ProtNLM"/>
    </source>
</evidence>
<sequence>MHVNTSYNSILNWNIALGLKEISEYLEKTELNQLSSINTNLRRKLKYKLFHDINFIDCPPNPDSYLDNSIQGQDAINEKAQEFIKEISSISPYVKEFTCGESTNVYLIYPIISTYTQLKGVCFHYFFISVPTLKIILENLNSLELLELSLISAVEWNGESIIDTVVLPKTLKKLEILNCYMFESTLKKDPMVYNLNLYHHSEELLKLFLFKDSLLPNLESFSLSGSHDSDADKINKFIIKAQNLKSLSTVALFLNQDTINILTSLCHFEDLNLFDSGEFVNPEDYITWPFNFPLFKKLKTLSINCLAAYKIYKNYIMSFPNLTMLKLYYNPEAIEYFLKRLNIKKLVISCKYQENFNVIIHSNSLEYIEIVTFCPQIINFSLFSRCSNLKTLKIIPINTNIGNVKLKEVQEYYTNINCWRSKLSNNSIICCKI</sequence>
<evidence type="ECO:0000313" key="1">
    <source>
        <dbReference type="EMBL" id="KXN69836.1"/>
    </source>
</evidence>
<dbReference type="AlphaFoldDB" id="A0A137P4A7"/>
<dbReference type="Proteomes" id="UP000070444">
    <property type="component" value="Unassembled WGS sequence"/>
</dbReference>